<dbReference type="InterPro" id="IPR011990">
    <property type="entry name" value="TPR-like_helical_dom_sf"/>
</dbReference>
<dbReference type="InParanoid" id="A2FA41"/>
<keyword evidence="3" id="KW-1185">Reference proteome</keyword>
<feature type="region of interest" description="Disordered" evidence="1">
    <location>
        <begin position="287"/>
        <end position="382"/>
    </location>
</feature>
<evidence type="ECO:0008006" key="4">
    <source>
        <dbReference type="Google" id="ProtNLM"/>
    </source>
</evidence>
<dbReference type="VEuPathDB" id="TrichDB:TVAGG3_0082890"/>
<feature type="compositionally biased region" description="Polar residues" evidence="1">
    <location>
        <begin position="1"/>
        <end position="40"/>
    </location>
</feature>
<organism evidence="2 3">
    <name type="scientific">Trichomonas vaginalis (strain ATCC PRA-98 / G3)</name>
    <dbReference type="NCBI Taxonomy" id="412133"/>
    <lineage>
        <taxon>Eukaryota</taxon>
        <taxon>Metamonada</taxon>
        <taxon>Parabasalia</taxon>
        <taxon>Trichomonadida</taxon>
        <taxon>Trichomonadidae</taxon>
        <taxon>Trichomonas</taxon>
    </lineage>
</organism>
<proteinExistence type="predicted"/>
<dbReference type="Proteomes" id="UP000001542">
    <property type="component" value="Unassembled WGS sequence"/>
</dbReference>
<name>A2FA41_TRIV3</name>
<dbReference type="EMBL" id="DS113683">
    <property type="protein sequence ID" value="EAX98249.1"/>
    <property type="molecule type" value="Genomic_DNA"/>
</dbReference>
<reference evidence="2" key="1">
    <citation type="submission" date="2006-10" db="EMBL/GenBank/DDBJ databases">
        <authorList>
            <person name="Amadeo P."/>
            <person name="Zhao Q."/>
            <person name="Wortman J."/>
            <person name="Fraser-Liggett C."/>
            <person name="Carlton J."/>
        </authorList>
    </citation>
    <scope>NUCLEOTIDE SEQUENCE</scope>
    <source>
        <strain evidence="2">G3</strain>
    </source>
</reference>
<dbReference type="AlphaFoldDB" id="A2FA41"/>
<reference evidence="2" key="2">
    <citation type="journal article" date="2007" name="Science">
        <title>Draft genome sequence of the sexually transmitted pathogen Trichomonas vaginalis.</title>
        <authorList>
            <person name="Carlton J.M."/>
            <person name="Hirt R.P."/>
            <person name="Silva J.C."/>
            <person name="Delcher A.L."/>
            <person name="Schatz M."/>
            <person name="Zhao Q."/>
            <person name="Wortman J.R."/>
            <person name="Bidwell S.L."/>
            <person name="Alsmark U.C.M."/>
            <person name="Besteiro S."/>
            <person name="Sicheritz-Ponten T."/>
            <person name="Noel C.J."/>
            <person name="Dacks J.B."/>
            <person name="Foster P.G."/>
            <person name="Simillion C."/>
            <person name="Van de Peer Y."/>
            <person name="Miranda-Saavedra D."/>
            <person name="Barton G.J."/>
            <person name="Westrop G.D."/>
            <person name="Mueller S."/>
            <person name="Dessi D."/>
            <person name="Fiori P.L."/>
            <person name="Ren Q."/>
            <person name="Paulsen I."/>
            <person name="Zhang H."/>
            <person name="Bastida-Corcuera F.D."/>
            <person name="Simoes-Barbosa A."/>
            <person name="Brown M.T."/>
            <person name="Hayes R.D."/>
            <person name="Mukherjee M."/>
            <person name="Okumura C.Y."/>
            <person name="Schneider R."/>
            <person name="Smith A.J."/>
            <person name="Vanacova S."/>
            <person name="Villalvazo M."/>
            <person name="Haas B.J."/>
            <person name="Pertea M."/>
            <person name="Feldblyum T.V."/>
            <person name="Utterback T.R."/>
            <person name="Shu C.L."/>
            <person name="Osoegawa K."/>
            <person name="de Jong P.J."/>
            <person name="Hrdy I."/>
            <person name="Horvathova L."/>
            <person name="Zubacova Z."/>
            <person name="Dolezal P."/>
            <person name="Malik S.B."/>
            <person name="Logsdon J.M. Jr."/>
            <person name="Henze K."/>
            <person name="Gupta A."/>
            <person name="Wang C.C."/>
            <person name="Dunne R.L."/>
            <person name="Upcroft J.A."/>
            <person name="Upcroft P."/>
            <person name="White O."/>
            <person name="Salzberg S.L."/>
            <person name="Tang P."/>
            <person name="Chiu C.-H."/>
            <person name="Lee Y.-S."/>
            <person name="Embley T.M."/>
            <person name="Coombs G.H."/>
            <person name="Mottram J.C."/>
            <person name="Tachezy J."/>
            <person name="Fraser-Liggett C.M."/>
            <person name="Johnson P.J."/>
        </authorList>
    </citation>
    <scope>NUCLEOTIDE SEQUENCE [LARGE SCALE GENOMIC DNA]</scope>
    <source>
        <strain evidence="2">G3</strain>
    </source>
</reference>
<feature type="compositionally biased region" description="Basic and acidic residues" evidence="1">
    <location>
        <begin position="327"/>
        <end position="365"/>
    </location>
</feature>
<dbReference type="SUPFAM" id="SSF48452">
    <property type="entry name" value="TPR-like"/>
    <property type="match status" value="1"/>
</dbReference>
<evidence type="ECO:0000313" key="3">
    <source>
        <dbReference type="Proteomes" id="UP000001542"/>
    </source>
</evidence>
<accession>A2FA41</accession>
<dbReference type="KEGG" id="tva:4756044"/>
<feature type="compositionally biased region" description="Polar residues" evidence="1">
    <location>
        <begin position="317"/>
        <end position="326"/>
    </location>
</feature>
<dbReference type="VEuPathDB" id="TrichDB:TVAG_010260"/>
<gene>
    <name evidence="2" type="ORF">TVAG_010260</name>
</gene>
<protein>
    <recommendedName>
        <fullName evidence="4">TPR Domain containing protein</fullName>
    </recommendedName>
</protein>
<dbReference type="Gene3D" id="1.25.40.10">
    <property type="entry name" value="Tetratricopeptide repeat domain"/>
    <property type="match status" value="1"/>
</dbReference>
<evidence type="ECO:0000313" key="2">
    <source>
        <dbReference type="EMBL" id="EAX98249.1"/>
    </source>
</evidence>
<dbReference type="SMR" id="A2FA41"/>
<evidence type="ECO:0000256" key="1">
    <source>
        <dbReference type="SAM" id="MobiDB-lite"/>
    </source>
</evidence>
<dbReference type="RefSeq" id="XP_001311179.1">
    <property type="nucleotide sequence ID" value="XM_001311178.1"/>
</dbReference>
<sequence length="382" mass="43153">MSTAPPTATQGRSQTMRSTGSSSPNNDMKNTTKRTTLTQSKLDDSTFRLSKPPKICSTITPQSETYEKYSVRYFRDHPEEDDDLRDPKEKLMEIDGLITDDVEGDELFNLLVKQKCLRTMVYGESSQQVVNSHVAIGNYYQNTERPKSAIRHFQNGRQIAKNTEVTNESKAELLVGLAESHFELKESGKKNVSAAEAALSEAKSLDIDKSSLKFRRDYLAAKIARYNHEDTACDLYITAEKTMVDGCLDDENLETAEFYLEAAHTAFDAQNVEAANKFAKEASKRFNSLGNSEKQNEAESLIQVQEEEEEHKEEQASGENNDQSQENNEKTGEDSQEKEINQDEKDNNAKGEEEQEEEQKREERPSSLAIGSVIKDRVDDEM</sequence>
<feature type="region of interest" description="Disordered" evidence="1">
    <location>
        <begin position="1"/>
        <end position="58"/>
    </location>
</feature>